<name>A0AA35W326_GEOBA</name>
<evidence type="ECO:0000256" key="7">
    <source>
        <dbReference type="ARBA" id="ARBA00035213"/>
    </source>
</evidence>
<dbReference type="FunFam" id="3.30.160.810:FF:000001">
    <property type="entry name" value="50S ribosomal protein L3"/>
    <property type="match status" value="1"/>
</dbReference>
<comment type="caution">
    <text evidence="10">The sequence shown here is derived from an EMBL/GenBank/DDBJ whole genome shotgun (WGS) entry which is preliminary data.</text>
</comment>
<evidence type="ECO:0000313" key="11">
    <source>
        <dbReference type="Proteomes" id="UP001174909"/>
    </source>
</evidence>
<keyword evidence="2" id="KW-0699">rRNA-binding</keyword>
<dbReference type="HAMAP" id="MF_01325_B">
    <property type="entry name" value="Ribosomal_uL3_B"/>
    <property type="match status" value="1"/>
</dbReference>
<dbReference type="Pfam" id="PF00297">
    <property type="entry name" value="Ribosomal_L3"/>
    <property type="match status" value="1"/>
</dbReference>
<evidence type="ECO:0000313" key="10">
    <source>
        <dbReference type="EMBL" id="CAI7989672.1"/>
    </source>
</evidence>
<dbReference type="GO" id="GO:0006412">
    <property type="term" value="P:translation"/>
    <property type="evidence" value="ECO:0007669"/>
    <property type="project" value="InterPro"/>
</dbReference>
<dbReference type="EMBL" id="CASHTH010000036">
    <property type="protein sequence ID" value="CAI7989672.1"/>
    <property type="molecule type" value="Genomic_DNA"/>
</dbReference>
<evidence type="ECO:0000256" key="9">
    <source>
        <dbReference type="SAM" id="MobiDB-lite"/>
    </source>
</evidence>
<dbReference type="InterPro" id="IPR000597">
    <property type="entry name" value="Ribosomal_uL3"/>
</dbReference>
<keyword evidence="4 10" id="KW-0689">Ribosomal protein</keyword>
<proteinExistence type="inferred from homology"/>
<dbReference type="NCBIfam" id="TIGR03625">
    <property type="entry name" value="L3_bact"/>
    <property type="match status" value="1"/>
</dbReference>
<dbReference type="FunFam" id="2.40.30.10:FF:000004">
    <property type="entry name" value="50S ribosomal protein L3"/>
    <property type="match status" value="1"/>
</dbReference>
<protein>
    <recommendedName>
        <fullName evidence="7">Large ribosomal subunit protein uL3c</fullName>
    </recommendedName>
    <alternativeName>
        <fullName evidence="8">39S ribosomal protein L3, mitochondrial</fullName>
    </alternativeName>
    <alternativeName>
        <fullName evidence="6">Large ribosomal subunit protein uL3m</fullName>
    </alternativeName>
</protein>
<dbReference type="SUPFAM" id="SSF50447">
    <property type="entry name" value="Translation proteins"/>
    <property type="match status" value="1"/>
</dbReference>
<evidence type="ECO:0000256" key="2">
    <source>
        <dbReference type="ARBA" id="ARBA00022730"/>
    </source>
</evidence>
<keyword evidence="5" id="KW-0687">Ribonucleoprotein</keyword>
<dbReference type="GO" id="GO:0019843">
    <property type="term" value="F:rRNA binding"/>
    <property type="evidence" value="ECO:0007669"/>
    <property type="project" value="UniProtKB-KW"/>
</dbReference>
<dbReference type="Gene3D" id="2.40.30.10">
    <property type="entry name" value="Translation factors"/>
    <property type="match status" value="1"/>
</dbReference>
<evidence type="ECO:0000256" key="5">
    <source>
        <dbReference type="ARBA" id="ARBA00023274"/>
    </source>
</evidence>
<evidence type="ECO:0000256" key="3">
    <source>
        <dbReference type="ARBA" id="ARBA00022884"/>
    </source>
</evidence>
<dbReference type="InterPro" id="IPR009000">
    <property type="entry name" value="Transl_B-barrel_sf"/>
</dbReference>
<dbReference type="Proteomes" id="UP001174909">
    <property type="component" value="Unassembled WGS sequence"/>
</dbReference>
<evidence type="ECO:0000256" key="8">
    <source>
        <dbReference type="ARBA" id="ARBA00035396"/>
    </source>
</evidence>
<gene>
    <name evidence="10" type="ORF">GBAR_LOCUS281</name>
</gene>
<organism evidence="10 11">
    <name type="scientific">Geodia barretti</name>
    <name type="common">Barrett's horny sponge</name>
    <dbReference type="NCBI Taxonomy" id="519541"/>
    <lineage>
        <taxon>Eukaryota</taxon>
        <taxon>Metazoa</taxon>
        <taxon>Porifera</taxon>
        <taxon>Demospongiae</taxon>
        <taxon>Heteroscleromorpha</taxon>
        <taxon>Tetractinellida</taxon>
        <taxon>Astrophorina</taxon>
        <taxon>Geodiidae</taxon>
        <taxon>Geodia</taxon>
    </lineage>
</organism>
<accession>A0AA35W326</accession>
<dbReference type="PANTHER" id="PTHR11229:SF16">
    <property type="entry name" value="LARGE RIBOSOMAL SUBUNIT PROTEIN UL3C"/>
    <property type="match status" value="1"/>
</dbReference>
<evidence type="ECO:0000256" key="4">
    <source>
        <dbReference type="ARBA" id="ARBA00022980"/>
    </source>
</evidence>
<dbReference type="GO" id="GO:0003735">
    <property type="term" value="F:structural constituent of ribosome"/>
    <property type="evidence" value="ECO:0007669"/>
    <property type="project" value="InterPro"/>
</dbReference>
<evidence type="ECO:0000256" key="6">
    <source>
        <dbReference type="ARBA" id="ARBA00035209"/>
    </source>
</evidence>
<comment type="similarity">
    <text evidence="1">Belongs to the universal ribosomal protein uL3 family.</text>
</comment>
<reference evidence="10" key="1">
    <citation type="submission" date="2023-03" db="EMBL/GenBank/DDBJ databases">
        <authorList>
            <person name="Steffen K."/>
            <person name="Cardenas P."/>
        </authorList>
    </citation>
    <scope>NUCLEOTIDE SEQUENCE</scope>
</reference>
<sequence length="232" mass="25005">MVFHGIPPEVGETLTDREQNMTIHALIGKKIGTTQVFHEDGRADCVTAIEVGPCTVTQVKTVDSDGYESVQLGFEPVKRLNKPRAGHLKRSGQQLFRHLREVGVDDSSDVEIGQTLDASVFEAGEAIEITGKSKGRGFAGGVRRYNFRGGPKTHGQSDRHRAPGSVGAGTTPGRVIKGLRMAGHMGDAQITQRGLEVVLADAERNLLLVRGTVPGARNGLVIIRKAGKRKRK</sequence>
<dbReference type="AlphaFoldDB" id="A0AA35W326"/>
<dbReference type="PANTHER" id="PTHR11229">
    <property type="entry name" value="50S RIBOSOMAL PROTEIN L3"/>
    <property type="match status" value="1"/>
</dbReference>
<dbReference type="Gene3D" id="3.30.160.810">
    <property type="match status" value="1"/>
</dbReference>
<keyword evidence="11" id="KW-1185">Reference proteome</keyword>
<dbReference type="GO" id="GO:0022625">
    <property type="term" value="C:cytosolic large ribosomal subunit"/>
    <property type="evidence" value="ECO:0007669"/>
    <property type="project" value="TreeGrafter"/>
</dbReference>
<evidence type="ECO:0000256" key="1">
    <source>
        <dbReference type="ARBA" id="ARBA00006540"/>
    </source>
</evidence>
<dbReference type="InterPro" id="IPR019927">
    <property type="entry name" value="Ribosomal_uL3_bac/org-type"/>
</dbReference>
<feature type="region of interest" description="Disordered" evidence="9">
    <location>
        <begin position="149"/>
        <end position="172"/>
    </location>
</feature>
<keyword evidence="3" id="KW-0694">RNA-binding</keyword>